<keyword evidence="2" id="KW-0862">Zinc</keyword>
<dbReference type="AlphaFoldDB" id="A0A5C1YM40"/>
<proteinExistence type="predicted"/>
<dbReference type="RefSeq" id="WP_149279044.1">
    <property type="nucleotide sequence ID" value="NZ_CP043506.1"/>
</dbReference>
<evidence type="ECO:0000313" key="2">
    <source>
        <dbReference type="EMBL" id="QEO17366.1"/>
    </source>
</evidence>
<keyword evidence="2" id="KW-0863">Zinc-finger</keyword>
<evidence type="ECO:0000313" key="3">
    <source>
        <dbReference type="Proteomes" id="UP000324536"/>
    </source>
</evidence>
<dbReference type="Pfam" id="PF10276">
    <property type="entry name" value="zf-CHCC"/>
    <property type="match status" value="1"/>
</dbReference>
<keyword evidence="2" id="KW-0479">Metal-binding</keyword>
<dbReference type="KEGG" id="acek:FLP30_06210"/>
<sequence length="74" mass="8095">MVPTLVQPANPIPRPRLGHVETIVVDRRKIACDGGLGRLGHPRVWLKIGGHQAVCPYCSRLFVLQPSAGADHEH</sequence>
<dbReference type="Proteomes" id="UP000324536">
    <property type="component" value="Chromosome"/>
</dbReference>
<dbReference type="Gene3D" id="2.60.260.40">
    <property type="entry name" value="q5lls5 like domains"/>
    <property type="match status" value="1"/>
</dbReference>
<protein>
    <submittedName>
        <fullName evidence="2">Zinc-finger domain-containing protein</fullName>
    </submittedName>
</protein>
<dbReference type="OrthoDB" id="7391570at2"/>
<accession>A0A5C1YM40</accession>
<feature type="domain" description="Zinc finger CHCC-type" evidence="1">
    <location>
        <begin position="28"/>
        <end position="62"/>
    </location>
</feature>
<gene>
    <name evidence="2" type="ORF">FLP30_06210</name>
</gene>
<name>A0A5C1YM40_9PROT</name>
<dbReference type="EMBL" id="CP043506">
    <property type="protein sequence ID" value="QEO17366.1"/>
    <property type="molecule type" value="Genomic_DNA"/>
</dbReference>
<dbReference type="InterPro" id="IPR019401">
    <property type="entry name" value="Znf_CHCC"/>
</dbReference>
<reference evidence="2 3" key="1">
    <citation type="submission" date="2019-09" db="EMBL/GenBank/DDBJ databases">
        <title>Genome sequencing of strain KACC 21233.</title>
        <authorList>
            <person name="Heo J."/>
            <person name="Kim S.-J."/>
            <person name="Kim J.-S."/>
            <person name="Hong S.-B."/>
            <person name="Kwon S.-W."/>
        </authorList>
    </citation>
    <scope>NUCLEOTIDE SEQUENCE [LARGE SCALE GENOMIC DNA]</scope>
    <source>
        <strain evidence="2 3">KACC 21233</strain>
    </source>
</reference>
<keyword evidence="3" id="KW-1185">Reference proteome</keyword>
<organism evidence="2 3">
    <name type="scientific">Acetobacter vaccinii</name>
    <dbReference type="NCBI Taxonomy" id="2592655"/>
    <lineage>
        <taxon>Bacteria</taxon>
        <taxon>Pseudomonadati</taxon>
        <taxon>Pseudomonadota</taxon>
        <taxon>Alphaproteobacteria</taxon>
        <taxon>Acetobacterales</taxon>
        <taxon>Acetobacteraceae</taxon>
        <taxon>Acetobacter</taxon>
    </lineage>
</organism>
<dbReference type="GO" id="GO:0008270">
    <property type="term" value="F:zinc ion binding"/>
    <property type="evidence" value="ECO:0007669"/>
    <property type="project" value="UniProtKB-KW"/>
</dbReference>
<evidence type="ECO:0000259" key="1">
    <source>
        <dbReference type="Pfam" id="PF10276"/>
    </source>
</evidence>